<comment type="catalytic activity">
    <reaction evidence="9">
        <text>Couples ATP hydrolysis with the unwinding of duplex DNA by translocating in the 3'-5' direction.</text>
        <dbReference type="EC" id="5.6.2.4"/>
    </reaction>
</comment>
<dbReference type="PROSITE" id="PS00690">
    <property type="entry name" value="DEAH_ATP_HELICASE"/>
    <property type="match status" value="1"/>
</dbReference>
<dbReference type="SMART" id="SM00490">
    <property type="entry name" value="HELICc"/>
    <property type="match status" value="1"/>
</dbReference>
<evidence type="ECO:0000256" key="1">
    <source>
        <dbReference type="ARBA" id="ARBA00005446"/>
    </source>
</evidence>
<dbReference type="PROSITE" id="PS51192">
    <property type="entry name" value="HELICASE_ATP_BIND_1"/>
    <property type="match status" value="1"/>
</dbReference>
<comment type="similarity">
    <text evidence="1">Belongs to the helicase family. RecQ subfamily.</text>
</comment>
<dbReference type="PANTHER" id="PTHR13710">
    <property type="entry name" value="DNA HELICASE RECQ FAMILY MEMBER"/>
    <property type="match status" value="1"/>
</dbReference>
<protein>
    <recommendedName>
        <fullName evidence="11">ATP-dependent DNA helicase RecQ</fullName>
        <ecNumber evidence="10">5.6.2.4</ecNumber>
    </recommendedName>
    <alternativeName>
        <fullName evidence="12">DNA 3'-5' helicase RecQ</fullName>
    </alternativeName>
</protein>
<organism evidence="15 16">
    <name type="scientific">Subtercola lobariae</name>
    <dbReference type="NCBI Taxonomy" id="1588641"/>
    <lineage>
        <taxon>Bacteria</taxon>
        <taxon>Bacillati</taxon>
        <taxon>Actinomycetota</taxon>
        <taxon>Actinomycetes</taxon>
        <taxon>Micrococcales</taxon>
        <taxon>Microbacteriaceae</taxon>
        <taxon>Subtercola</taxon>
    </lineage>
</organism>
<dbReference type="SMART" id="SM00487">
    <property type="entry name" value="DEXDc"/>
    <property type="match status" value="1"/>
</dbReference>
<evidence type="ECO:0000256" key="8">
    <source>
        <dbReference type="ARBA" id="ARBA00023235"/>
    </source>
</evidence>
<reference evidence="15 16" key="1">
    <citation type="journal article" date="2014" name="Int. J. Syst. Evol. Microbiol.">
        <title>Complete genome sequence of Corynebacterium casei LMG S-19264T (=DSM 44701T), isolated from a smear-ripened cheese.</title>
        <authorList>
            <consortium name="US DOE Joint Genome Institute (JGI-PGF)"/>
            <person name="Walter F."/>
            <person name="Albersmeier A."/>
            <person name="Kalinowski J."/>
            <person name="Ruckert C."/>
        </authorList>
    </citation>
    <scope>NUCLEOTIDE SEQUENCE [LARGE SCALE GENOMIC DNA]</scope>
    <source>
        <strain evidence="15 16">CGMCC 1.12976</strain>
    </source>
</reference>
<dbReference type="InterPro" id="IPR014001">
    <property type="entry name" value="Helicase_ATP-bd"/>
</dbReference>
<evidence type="ECO:0000256" key="4">
    <source>
        <dbReference type="ARBA" id="ARBA00022801"/>
    </source>
</evidence>
<evidence type="ECO:0000313" key="15">
    <source>
        <dbReference type="EMBL" id="GGF10857.1"/>
    </source>
</evidence>
<dbReference type="InterPro" id="IPR002464">
    <property type="entry name" value="DNA/RNA_helicase_DEAH_CS"/>
</dbReference>
<sequence>MARVAREVFGWATFRPGLDDAMRTLVAGRDVLAIMPTGYGKSSIYEVTGTVLGGVTIVISPLIALQEDQVRVLGEVTDAPAAVALNSSHGQSAARAAWRLIEQARAGFVFLAPEQLANPDVRERLAALPISLFVVDEAHCVSSWGHDFRPDYLTLGESIEALGRPPVLAMTATGPAPVRDEIVARLGMRDPQLVARGFDRPNLHFSVVRHESDAEKRRAVVTQVEALERPGLVYVATRADTERYAGEVVGAGIHAAGYNGAMPAAERDDVYEKFIGDDLEVVVATSAFGMGINKPNVRFVVHAAVTDSLDSYYQEVGRAGRDGLPAAVTLHYRPEDFAVTRFFEGGRPDEAEVKRIFSAIKNAPGVSRVELAIALDTHERAIGRMLGLLDEAGVISIDDGALTAAHVGAATAAKRATEQAATRQRIEHSRAAIMQEFAETRACRRQVLLGYFGENLPEPCGNCDTCDSGSAYEVAAHGSASSSTGAGAGAGAGAASVARAAGQPEGAGAAGGAGGAVGAGSTVATSAFAVDAHVKHKAWGAGVVMRVEPDRITVFFEHEGYRVLSLDDVERYHLLTLTA</sequence>
<keyword evidence="6" id="KW-0067">ATP-binding</keyword>
<evidence type="ECO:0000256" key="5">
    <source>
        <dbReference type="ARBA" id="ARBA00022806"/>
    </source>
</evidence>
<proteinExistence type="inferred from homology"/>
<evidence type="ECO:0000259" key="14">
    <source>
        <dbReference type="PROSITE" id="PS51194"/>
    </source>
</evidence>
<dbReference type="CDD" id="cd17920">
    <property type="entry name" value="DEXHc_RecQ"/>
    <property type="match status" value="1"/>
</dbReference>
<dbReference type="InterPro" id="IPR001650">
    <property type="entry name" value="Helicase_C-like"/>
</dbReference>
<evidence type="ECO:0000256" key="6">
    <source>
        <dbReference type="ARBA" id="ARBA00022840"/>
    </source>
</evidence>
<dbReference type="Pfam" id="PF16124">
    <property type="entry name" value="RecQ_Zn_bind"/>
    <property type="match status" value="1"/>
</dbReference>
<dbReference type="Gene3D" id="3.40.50.300">
    <property type="entry name" value="P-loop containing nucleotide triphosphate hydrolases"/>
    <property type="match status" value="2"/>
</dbReference>
<dbReference type="InterPro" id="IPR027417">
    <property type="entry name" value="P-loop_NTPase"/>
</dbReference>
<accession>A0A917EVC2</accession>
<dbReference type="NCBIfam" id="TIGR00614">
    <property type="entry name" value="recQ_fam"/>
    <property type="match status" value="1"/>
</dbReference>
<comment type="caution">
    <text evidence="15">The sequence shown here is derived from an EMBL/GenBank/DDBJ whole genome shotgun (WGS) entry which is preliminary data.</text>
</comment>
<keyword evidence="8" id="KW-0413">Isomerase</keyword>
<dbReference type="GO" id="GO:0006281">
    <property type="term" value="P:DNA repair"/>
    <property type="evidence" value="ECO:0007669"/>
    <property type="project" value="TreeGrafter"/>
</dbReference>
<keyword evidence="2" id="KW-0479">Metal-binding</keyword>
<dbReference type="GO" id="GO:0005524">
    <property type="term" value="F:ATP binding"/>
    <property type="evidence" value="ECO:0007669"/>
    <property type="project" value="UniProtKB-KW"/>
</dbReference>
<evidence type="ECO:0000256" key="3">
    <source>
        <dbReference type="ARBA" id="ARBA00022741"/>
    </source>
</evidence>
<dbReference type="Gene3D" id="1.10.10.10">
    <property type="entry name" value="Winged helix-like DNA-binding domain superfamily/Winged helix DNA-binding domain"/>
    <property type="match status" value="1"/>
</dbReference>
<dbReference type="GO" id="GO:0030894">
    <property type="term" value="C:replisome"/>
    <property type="evidence" value="ECO:0007669"/>
    <property type="project" value="TreeGrafter"/>
</dbReference>
<dbReference type="GO" id="GO:0009378">
    <property type="term" value="F:four-way junction helicase activity"/>
    <property type="evidence" value="ECO:0007669"/>
    <property type="project" value="TreeGrafter"/>
</dbReference>
<dbReference type="GO" id="GO:0043590">
    <property type="term" value="C:bacterial nucleoid"/>
    <property type="evidence" value="ECO:0007669"/>
    <property type="project" value="TreeGrafter"/>
</dbReference>
<evidence type="ECO:0000256" key="12">
    <source>
        <dbReference type="ARBA" id="ARBA00044550"/>
    </source>
</evidence>
<gene>
    <name evidence="15" type="primary">recQ</name>
    <name evidence="15" type="ORF">GCM10011399_00840</name>
</gene>
<keyword evidence="16" id="KW-1185">Reference proteome</keyword>
<dbReference type="GO" id="GO:0003677">
    <property type="term" value="F:DNA binding"/>
    <property type="evidence" value="ECO:0007669"/>
    <property type="project" value="UniProtKB-KW"/>
</dbReference>
<evidence type="ECO:0000256" key="2">
    <source>
        <dbReference type="ARBA" id="ARBA00022723"/>
    </source>
</evidence>
<dbReference type="GO" id="GO:0043138">
    <property type="term" value="F:3'-5' DNA helicase activity"/>
    <property type="evidence" value="ECO:0007669"/>
    <property type="project" value="UniProtKB-EC"/>
</dbReference>
<dbReference type="EMBL" id="BMGP01000001">
    <property type="protein sequence ID" value="GGF10857.1"/>
    <property type="molecule type" value="Genomic_DNA"/>
</dbReference>
<dbReference type="AlphaFoldDB" id="A0A917EVC2"/>
<keyword evidence="5 15" id="KW-0347">Helicase</keyword>
<feature type="domain" description="Helicase ATP-binding" evidence="13">
    <location>
        <begin position="22"/>
        <end position="192"/>
    </location>
</feature>
<name>A0A917EVC2_9MICO</name>
<keyword evidence="7" id="KW-0238">DNA-binding</keyword>
<evidence type="ECO:0000259" key="13">
    <source>
        <dbReference type="PROSITE" id="PS51192"/>
    </source>
</evidence>
<dbReference type="InterPro" id="IPR036388">
    <property type="entry name" value="WH-like_DNA-bd_sf"/>
</dbReference>
<dbReference type="Proteomes" id="UP000598775">
    <property type="component" value="Unassembled WGS sequence"/>
</dbReference>
<evidence type="ECO:0000256" key="11">
    <source>
        <dbReference type="ARBA" id="ARBA00044535"/>
    </source>
</evidence>
<evidence type="ECO:0000313" key="16">
    <source>
        <dbReference type="Proteomes" id="UP000598775"/>
    </source>
</evidence>
<dbReference type="PANTHER" id="PTHR13710:SF105">
    <property type="entry name" value="ATP-DEPENDENT DNA HELICASE Q1"/>
    <property type="match status" value="1"/>
</dbReference>
<evidence type="ECO:0000256" key="7">
    <source>
        <dbReference type="ARBA" id="ARBA00023125"/>
    </source>
</evidence>
<dbReference type="GO" id="GO:0006310">
    <property type="term" value="P:DNA recombination"/>
    <property type="evidence" value="ECO:0007669"/>
    <property type="project" value="InterPro"/>
</dbReference>
<keyword evidence="4" id="KW-0378">Hydrolase</keyword>
<evidence type="ECO:0000256" key="10">
    <source>
        <dbReference type="ARBA" id="ARBA00034808"/>
    </source>
</evidence>
<dbReference type="Pfam" id="PF00270">
    <property type="entry name" value="DEAD"/>
    <property type="match status" value="1"/>
</dbReference>
<dbReference type="GO" id="GO:0005737">
    <property type="term" value="C:cytoplasm"/>
    <property type="evidence" value="ECO:0007669"/>
    <property type="project" value="TreeGrafter"/>
</dbReference>
<dbReference type="InterPro" id="IPR004589">
    <property type="entry name" value="DNA_helicase_ATP-dep_RecQ"/>
</dbReference>
<dbReference type="Pfam" id="PF00271">
    <property type="entry name" value="Helicase_C"/>
    <property type="match status" value="1"/>
</dbReference>
<dbReference type="EC" id="5.6.2.4" evidence="10"/>
<dbReference type="InterPro" id="IPR032284">
    <property type="entry name" value="RecQ_Zn-bd"/>
</dbReference>
<dbReference type="GO" id="GO:0016787">
    <property type="term" value="F:hydrolase activity"/>
    <property type="evidence" value="ECO:0007669"/>
    <property type="project" value="UniProtKB-KW"/>
</dbReference>
<dbReference type="SUPFAM" id="SSF52540">
    <property type="entry name" value="P-loop containing nucleoside triphosphate hydrolases"/>
    <property type="match status" value="1"/>
</dbReference>
<dbReference type="PROSITE" id="PS51194">
    <property type="entry name" value="HELICASE_CTER"/>
    <property type="match status" value="1"/>
</dbReference>
<keyword evidence="3" id="KW-0547">Nucleotide-binding</keyword>
<feature type="domain" description="Helicase C-terminal" evidence="14">
    <location>
        <begin position="219"/>
        <end position="364"/>
    </location>
</feature>
<evidence type="ECO:0000256" key="9">
    <source>
        <dbReference type="ARBA" id="ARBA00034617"/>
    </source>
</evidence>
<dbReference type="GO" id="GO:0046872">
    <property type="term" value="F:metal ion binding"/>
    <property type="evidence" value="ECO:0007669"/>
    <property type="project" value="UniProtKB-KW"/>
</dbReference>
<dbReference type="InterPro" id="IPR011545">
    <property type="entry name" value="DEAD/DEAH_box_helicase_dom"/>
</dbReference>